<keyword evidence="3" id="KW-1185">Reference proteome</keyword>
<gene>
    <name evidence="1" type="ORF">JD82_04928</name>
    <name evidence="2" type="ORF">JD82_04991</name>
</gene>
<accession>A0A660C6U7</accession>
<comment type="caution">
    <text evidence="1">The sequence shown here is derived from an EMBL/GenBank/DDBJ whole genome shotgun (WGS) entry which is preliminary data.</text>
</comment>
<dbReference type="EMBL" id="VLJV01000002">
    <property type="protein sequence ID" value="TWH16003.1"/>
    <property type="molecule type" value="Genomic_DNA"/>
</dbReference>
<evidence type="ECO:0000313" key="2">
    <source>
        <dbReference type="EMBL" id="TWH16003.1"/>
    </source>
</evidence>
<evidence type="ECO:0000313" key="3">
    <source>
        <dbReference type="Proteomes" id="UP000317303"/>
    </source>
</evidence>
<protein>
    <submittedName>
        <fullName evidence="1">Uncharacterized protein</fullName>
    </submittedName>
</protein>
<reference evidence="1 3" key="1">
    <citation type="submission" date="2019-07" db="EMBL/GenBank/DDBJ databases">
        <title>R&amp;d 2014.</title>
        <authorList>
            <person name="Klenk H.-P."/>
        </authorList>
    </citation>
    <scope>NUCLEOTIDE SEQUENCE [LARGE SCALE GENOMIC DNA]</scope>
    <source>
        <strain evidence="1 3">DSM 43194</strain>
    </source>
</reference>
<dbReference type="AlphaFoldDB" id="A0A660C6U7"/>
<dbReference type="Proteomes" id="UP000317303">
    <property type="component" value="Unassembled WGS sequence"/>
</dbReference>
<evidence type="ECO:0000313" key="1">
    <source>
        <dbReference type="EMBL" id="TWH15940.1"/>
    </source>
</evidence>
<organism evidence="1 3">
    <name type="scientific">Prauserella rugosa</name>
    <dbReference type="NCBI Taxonomy" id="43354"/>
    <lineage>
        <taxon>Bacteria</taxon>
        <taxon>Bacillati</taxon>
        <taxon>Actinomycetota</taxon>
        <taxon>Actinomycetes</taxon>
        <taxon>Pseudonocardiales</taxon>
        <taxon>Pseudonocardiaceae</taxon>
        <taxon>Prauserella</taxon>
    </lineage>
</organism>
<dbReference type="RefSeq" id="WP_030534174.1">
    <property type="nucleotide sequence ID" value="NZ_JOIJ01000025.1"/>
</dbReference>
<dbReference type="EMBL" id="VLJV01000002">
    <property type="protein sequence ID" value="TWH15940.1"/>
    <property type="molecule type" value="Genomic_DNA"/>
</dbReference>
<proteinExistence type="predicted"/>
<sequence length="115" mass="12908">MITGYRDMINQVRRPSDLREVHARLIGDATVVDDRADFLERAEQLSRLHEIWVESLHLMTAAVQGENLRDTARRIAILVTSSAQPLDAEMFEAHLDNLVMCLDAPERSPEAVAAA</sequence>
<name>A0A660C6U7_9PSEU</name>